<sequence length="123" mass="13658">MGVIVIIFSTIQAGTYCSIGVSLAVLLFRLAKARGQFLGYLQVHSVVGGHILNAPQEDPTTGFEDDTDMTRRIYLPTEHEGSTNPRVKIHQPVAGIFIYRVSEGFNYPNANHYTDHLVGHIFK</sequence>
<dbReference type="Proteomes" id="UP001227192">
    <property type="component" value="Unassembled WGS sequence"/>
</dbReference>
<evidence type="ECO:0000313" key="2">
    <source>
        <dbReference type="EMBL" id="KAJ9491680.1"/>
    </source>
</evidence>
<reference evidence="2" key="2">
    <citation type="journal article" date="2016" name="Fungal Biol.">
        <title>Ochratoxin A production by Penicillium thymicola.</title>
        <authorList>
            <person name="Nguyen H.D.T."/>
            <person name="McMullin D.R."/>
            <person name="Ponomareva E."/>
            <person name="Riley R."/>
            <person name="Pomraning K.R."/>
            <person name="Baker S.E."/>
            <person name="Seifert K.A."/>
        </authorList>
    </citation>
    <scope>NUCLEOTIDE SEQUENCE</scope>
    <source>
        <strain evidence="2">DAOM 180753</strain>
    </source>
</reference>
<keyword evidence="1" id="KW-0812">Transmembrane</keyword>
<evidence type="ECO:0000313" key="3">
    <source>
        <dbReference type="Proteomes" id="UP001227192"/>
    </source>
</evidence>
<proteinExistence type="predicted"/>
<evidence type="ECO:0000256" key="1">
    <source>
        <dbReference type="SAM" id="Phobius"/>
    </source>
</evidence>
<accession>A0AAI9TQQ7</accession>
<comment type="caution">
    <text evidence="2">The sequence shown here is derived from an EMBL/GenBank/DDBJ whole genome shotgun (WGS) entry which is preliminary data.</text>
</comment>
<reference evidence="2" key="1">
    <citation type="submission" date="2015-06" db="EMBL/GenBank/DDBJ databases">
        <authorList>
            <person name="Nguyen H."/>
        </authorList>
    </citation>
    <scope>NUCLEOTIDE SEQUENCE</scope>
    <source>
        <strain evidence="2">DAOM 180753</strain>
    </source>
</reference>
<keyword evidence="1" id="KW-1133">Transmembrane helix</keyword>
<keyword evidence="1" id="KW-0472">Membrane</keyword>
<gene>
    <name evidence="2" type="ORF">VN97_g1602</name>
</gene>
<dbReference type="AlphaFoldDB" id="A0AAI9TQQ7"/>
<name>A0AAI9TQQ7_PENTH</name>
<keyword evidence="3" id="KW-1185">Reference proteome</keyword>
<feature type="transmembrane region" description="Helical" evidence="1">
    <location>
        <begin position="6"/>
        <end position="28"/>
    </location>
</feature>
<protein>
    <submittedName>
        <fullName evidence="2">Uncharacterized protein</fullName>
    </submittedName>
</protein>
<organism evidence="2 3">
    <name type="scientific">Penicillium thymicola</name>
    <dbReference type="NCBI Taxonomy" id="293382"/>
    <lineage>
        <taxon>Eukaryota</taxon>
        <taxon>Fungi</taxon>
        <taxon>Dikarya</taxon>
        <taxon>Ascomycota</taxon>
        <taxon>Pezizomycotina</taxon>
        <taxon>Eurotiomycetes</taxon>
        <taxon>Eurotiomycetidae</taxon>
        <taxon>Eurotiales</taxon>
        <taxon>Aspergillaceae</taxon>
        <taxon>Penicillium</taxon>
    </lineage>
</organism>
<dbReference type="EMBL" id="LACB01000027">
    <property type="protein sequence ID" value="KAJ9491680.1"/>
    <property type="molecule type" value="Genomic_DNA"/>
</dbReference>